<evidence type="ECO:0000313" key="3">
    <source>
        <dbReference type="Proteomes" id="UP001153620"/>
    </source>
</evidence>
<sequence length="238" mass="27062">MKLLIILPCILAVLSPVAADSVLEQGIFGDLFQQFVKELDEIPEVILSKAEVAEIKDKLYCITNKINLKENQNKTIEQVTSTYLFIGAGAMCMSDQVTFWKNAADKLYTFAKSQESIRIDHIECLQWQFSKFQPNSRLLRNFDANITQADVDMCKKVNQDQQLKGLVRYFDLMSGGFSELTCGSVNNKIALELAINVLLLVDEKDQKEVDREMKRIADEVKQKVIIMVDCIKDNLDIV</sequence>
<evidence type="ECO:0000256" key="1">
    <source>
        <dbReference type="SAM" id="SignalP"/>
    </source>
</evidence>
<feature type="chain" id="PRO_5040157507" description="Secreted protein" evidence="1">
    <location>
        <begin position="20"/>
        <end position="238"/>
    </location>
</feature>
<gene>
    <name evidence="2" type="ORF">CHIRRI_LOCUS13678</name>
</gene>
<dbReference type="AlphaFoldDB" id="A0A9N9S663"/>
<organism evidence="2 3">
    <name type="scientific">Chironomus riparius</name>
    <dbReference type="NCBI Taxonomy" id="315576"/>
    <lineage>
        <taxon>Eukaryota</taxon>
        <taxon>Metazoa</taxon>
        <taxon>Ecdysozoa</taxon>
        <taxon>Arthropoda</taxon>
        <taxon>Hexapoda</taxon>
        <taxon>Insecta</taxon>
        <taxon>Pterygota</taxon>
        <taxon>Neoptera</taxon>
        <taxon>Endopterygota</taxon>
        <taxon>Diptera</taxon>
        <taxon>Nematocera</taxon>
        <taxon>Chironomoidea</taxon>
        <taxon>Chironomidae</taxon>
        <taxon>Chironominae</taxon>
        <taxon>Chironomus</taxon>
    </lineage>
</organism>
<dbReference type="EMBL" id="OU895880">
    <property type="protein sequence ID" value="CAG9810866.1"/>
    <property type="molecule type" value="Genomic_DNA"/>
</dbReference>
<keyword evidence="3" id="KW-1185">Reference proteome</keyword>
<proteinExistence type="predicted"/>
<reference evidence="2" key="2">
    <citation type="submission" date="2022-10" db="EMBL/GenBank/DDBJ databases">
        <authorList>
            <consortium name="ENA_rothamsted_submissions"/>
            <consortium name="culmorum"/>
            <person name="King R."/>
        </authorList>
    </citation>
    <scope>NUCLEOTIDE SEQUENCE</scope>
</reference>
<keyword evidence="1" id="KW-0732">Signal</keyword>
<reference evidence="2" key="1">
    <citation type="submission" date="2022-01" db="EMBL/GenBank/DDBJ databases">
        <authorList>
            <person name="King R."/>
        </authorList>
    </citation>
    <scope>NUCLEOTIDE SEQUENCE</scope>
</reference>
<dbReference type="Proteomes" id="UP001153620">
    <property type="component" value="Chromosome 4"/>
</dbReference>
<feature type="signal peptide" evidence="1">
    <location>
        <begin position="1"/>
        <end position="19"/>
    </location>
</feature>
<evidence type="ECO:0008006" key="4">
    <source>
        <dbReference type="Google" id="ProtNLM"/>
    </source>
</evidence>
<name>A0A9N9S663_9DIPT</name>
<protein>
    <recommendedName>
        <fullName evidence="4">Secreted protein</fullName>
    </recommendedName>
</protein>
<accession>A0A9N9S663</accession>
<evidence type="ECO:0000313" key="2">
    <source>
        <dbReference type="EMBL" id="CAG9810866.1"/>
    </source>
</evidence>